<dbReference type="Proteomes" id="UP000799436">
    <property type="component" value="Unassembled WGS sequence"/>
</dbReference>
<keyword evidence="1" id="KW-1133">Transmembrane helix</keyword>
<evidence type="ECO:0000313" key="4">
    <source>
        <dbReference type="Proteomes" id="UP000799436"/>
    </source>
</evidence>
<proteinExistence type="predicted"/>
<keyword evidence="1" id="KW-0812">Transmembrane</keyword>
<dbReference type="PANTHER" id="PTHR37471">
    <property type="entry name" value="UNNAMED PRODUCT"/>
    <property type="match status" value="1"/>
</dbReference>
<feature type="transmembrane region" description="Helical" evidence="1">
    <location>
        <begin position="55"/>
        <end position="71"/>
    </location>
</feature>
<dbReference type="InterPro" id="IPR029058">
    <property type="entry name" value="AB_hydrolase_fold"/>
</dbReference>
<reference evidence="3" key="1">
    <citation type="journal article" date="2020" name="Stud. Mycol.">
        <title>101 Dothideomycetes genomes: a test case for predicting lifestyles and emergence of pathogens.</title>
        <authorList>
            <person name="Haridas S."/>
            <person name="Albert R."/>
            <person name="Binder M."/>
            <person name="Bloem J."/>
            <person name="Labutti K."/>
            <person name="Salamov A."/>
            <person name="Andreopoulos B."/>
            <person name="Baker S."/>
            <person name="Barry K."/>
            <person name="Bills G."/>
            <person name="Bluhm B."/>
            <person name="Cannon C."/>
            <person name="Castanera R."/>
            <person name="Culley D."/>
            <person name="Daum C."/>
            <person name="Ezra D."/>
            <person name="Gonzalez J."/>
            <person name="Henrissat B."/>
            <person name="Kuo A."/>
            <person name="Liang C."/>
            <person name="Lipzen A."/>
            <person name="Lutzoni F."/>
            <person name="Magnuson J."/>
            <person name="Mondo S."/>
            <person name="Nolan M."/>
            <person name="Ohm R."/>
            <person name="Pangilinan J."/>
            <person name="Park H.-J."/>
            <person name="Ramirez L."/>
            <person name="Alfaro M."/>
            <person name="Sun H."/>
            <person name="Tritt A."/>
            <person name="Yoshinaga Y."/>
            <person name="Zwiers L.-H."/>
            <person name="Turgeon B."/>
            <person name="Goodwin S."/>
            <person name="Spatafora J."/>
            <person name="Crous P."/>
            <person name="Grigoriev I."/>
        </authorList>
    </citation>
    <scope>NUCLEOTIDE SEQUENCE</scope>
    <source>
        <strain evidence="3">CBS 116005</strain>
    </source>
</reference>
<keyword evidence="1" id="KW-0472">Membrane</keyword>
<feature type="transmembrane region" description="Helical" evidence="1">
    <location>
        <begin position="12"/>
        <end position="35"/>
    </location>
</feature>
<dbReference type="SUPFAM" id="SSF53474">
    <property type="entry name" value="alpha/beta-Hydrolases"/>
    <property type="match status" value="1"/>
</dbReference>
<dbReference type="EMBL" id="ML995864">
    <property type="protein sequence ID" value="KAF2766914.1"/>
    <property type="molecule type" value="Genomic_DNA"/>
</dbReference>
<dbReference type="Pfam" id="PF00561">
    <property type="entry name" value="Abhydrolase_1"/>
    <property type="match status" value="1"/>
</dbReference>
<dbReference type="AlphaFoldDB" id="A0A6G1L3V3"/>
<accession>A0A6G1L3V3</accession>
<dbReference type="OrthoDB" id="6431331at2759"/>
<dbReference type="PANTHER" id="PTHR37471:SF1">
    <property type="entry name" value="AB HYDROLASE-1 DOMAIN-CONTAINING PROTEIN"/>
    <property type="match status" value="1"/>
</dbReference>
<feature type="domain" description="AB hydrolase-1" evidence="2">
    <location>
        <begin position="311"/>
        <end position="373"/>
    </location>
</feature>
<gene>
    <name evidence="3" type="ORF">EJ03DRAFT_344871</name>
</gene>
<dbReference type="Gene3D" id="3.40.50.1820">
    <property type="entry name" value="alpha/beta hydrolase"/>
    <property type="match status" value="1"/>
</dbReference>
<evidence type="ECO:0000259" key="2">
    <source>
        <dbReference type="Pfam" id="PF00561"/>
    </source>
</evidence>
<name>A0A6G1L3V3_9PEZI</name>
<protein>
    <recommendedName>
        <fullName evidence="2">AB hydrolase-1 domain-containing protein</fullName>
    </recommendedName>
</protein>
<organism evidence="3 4">
    <name type="scientific">Teratosphaeria nubilosa</name>
    <dbReference type="NCBI Taxonomy" id="161662"/>
    <lineage>
        <taxon>Eukaryota</taxon>
        <taxon>Fungi</taxon>
        <taxon>Dikarya</taxon>
        <taxon>Ascomycota</taxon>
        <taxon>Pezizomycotina</taxon>
        <taxon>Dothideomycetes</taxon>
        <taxon>Dothideomycetidae</taxon>
        <taxon>Mycosphaerellales</taxon>
        <taxon>Teratosphaeriaceae</taxon>
        <taxon>Teratosphaeria</taxon>
    </lineage>
</organism>
<keyword evidence="4" id="KW-1185">Reference proteome</keyword>
<dbReference type="InterPro" id="IPR000073">
    <property type="entry name" value="AB_hydrolase_1"/>
</dbReference>
<evidence type="ECO:0000313" key="3">
    <source>
        <dbReference type="EMBL" id="KAF2766914.1"/>
    </source>
</evidence>
<evidence type="ECO:0000256" key="1">
    <source>
        <dbReference type="SAM" id="Phobius"/>
    </source>
</evidence>
<sequence length="513" mass="58497">MLVGNSLPEYIFIRTAILFLRLIAPLSLLYTVYLIVLPTHSNAPDWTRLPQPLEIYALAEAAFFTFIYLPLRIRLQGDATHPEPPNREERSVLVRRCLGSINNLKPYILKWHLDSPLSEVKRDNVKEFFAWSFMNKRYEEVADDESSELDEYTDKLERALGYELAAGRGEAKSLRGTVDPVPMQHRPLLWYILMFVVDCYSCTRLRFFLFRFYRPSVTNALTTFPPRMIPLLSFNKSPAQDMTYWYRPHTSKTKLPILYIHGIGIGMYAHVGLLAQLATSTGKDGPDVGQIGIIALEISSISARMCAPAPGTEPMRRAIKTILDAHGWNDFVLVGHSYGTAVAANLLRNNSALCKRVKAAVLMDPICFLLHLPDVCYNFTRREPIQANEHMLNYFSSQDAMISHTLARRFFWSEYILWKEDIAGLPVTVTLSGQDLIVPTRAVWTYLTGKDIADRDARQEDLSFRPQSDAEWTDGTLDVRWFGKLDHAALFDTKAGRRAVANIVHQYCRHAMS</sequence>